<name>A0A2S5G7Z7_9BACL</name>
<organism evidence="1 2">
    <name type="scientific">Jeotgalibacillus proteolyticus</name>
    <dbReference type="NCBI Taxonomy" id="2082395"/>
    <lineage>
        <taxon>Bacteria</taxon>
        <taxon>Bacillati</taxon>
        <taxon>Bacillota</taxon>
        <taxon>Bacilli</taxon>
        <taxon>Bacillales</taxon>
        <taxon>Caryophanaceae</taxon>
        <taxon>Jeotgalibacillus</taxon>
    </lineage>
</organism>
<dbReference type="AlphaFoldDB" id="A0A2S5G7Z7"/>
<dbReference type="Proteomes" id="UP000239047">
    <property type="component" value="Unassembled WGS sequence"/>
</dbReference>
<accession>A0A2S5G7Z7</accession>
<reference evidence="1 2" key="1">
    <citation type="submission" date="2018-02" db="EMBL/GenBank/DDBJ databases">
        <title>Jeotgalibacillus proteolyticum sp. nov. a protease producing bacterium isolated from ocean sediments of Laizhou Bay.</title>
        <authorList>
            <person name="Li Y."/>
        </authorList>
    </citation>
    <scope>NUCLEOTIDE SEQUENCE [LARGE SCALE GENOMIC DNA]</scope>
    <source>
        <strain evidence="1 2">22-7</strain>
    </source>
</reference>
<gene>
    <name evidence="1" type="ORF">C4B60_17445</name>
</gene>
<keyword evidence="2" id="KW-1185">Reference proteome</keyword>
<protein>
    <submittedName>
        <fullName evidence="1">Uncharacterized protein</fullName>
    </submittedName>
</protein>
<evidence type="ECO:0000313" key="1">
    <source>
        <dbReference type="EMBL" id="PPA69098.1"/>
    </source>
</evidence>
<proteinExistence type="predicted"/>
<dbReference type="RefSeq" id="WP_104059317.1">
    <property type="nucleotide sequence ID" value="NZ_PREZ01000007.1"/>
</dbReference>
<sequence>MSVDQKFKVTYHLSSGAKVVDNVEAEDKHSAALKYGHDETKFVENEDGILHKFNLKDVVLISVDPA</sequence>
<dbReference type="OrthoDB" id="2455252at2"/>
<comment type="caution">
    <text evidence="1">The sequence shown here is derived from an EMBL/GenBank/DDBJ whole genome shotgun (WGS) entry which is preliminary data.</text>
</comment>
<dbReference type="EMBL" id="PREZ01000007">
    <property type="protein sequence ID" value="PPA69098.1"/>
    <property type="molecule type" value="Genomic_DNA"/>
</dbReference>
<evidence type="ECO:0000313" key="2">
    <source>
        <dbReference type="Proteomes" id="UP000239047"/>
    </source>
</evidence>